<proteinExistence type="predicted"/>
<dbReference type="OrthoDB" id="1917735at2759"/>
<keyword evidence="3" id="KW-1185">Reference proteome</keyword>
<dbReference type="EMBL" id="SPHZ02000001">
    <property type="protein sequence ID" value="KAF0931782.1"/>
    <property type="molecule type" value="Genomic_DNA"/>
</dbReference>
<feature type="region of interest" description="Disordered" evidence="1">
    <location>
        <begin position="1"/>
        <end position="80"/>
    </location>
</feature>
<reference evidence="2 3" key="1">
    <citation type="submission" date="2019-11" db="EMBL/GenBank/DDBJ databases">
        <title>Whole genome sequence of Oryza granulata.</title>
        <authorList>
            <person name="Li W."/>
        </authorList>
    </citation>
    <scope>NUCLEOTIDE SEQUENCE [LARGE SCALE GENOMIC DNA]</scope>
    <source>
        <strain evidence="3">cv. Menghai</strain>
        <tissue evidence="2">Leaf</tissue>
    </source>
</reference>
<accession>A0A6G1F4N8</accession>
<dbReference type="Proteomes" id="UP000479710">
    <property type="component" value="Unassembled WGS sequence"/>
</dbReference>
<dbReference type="AlphaFoldDB" id="A0A6G1F4N8"/>
<evidence type="ECO:0000313" key="3">
    <source>
        <dbReference type="Proteomes" id="UP000479710"/>
    </source>
</evidence>
<gene>
    <name evidence="2" type="ORF">E2562_005762</name>
</gene>
<evidence type="ECO:0000256" key="1">
    <source>
        <dbReference type="SAM" id="MobiDB-lite"/>
    </source>
</evidence>
<sequence>MARSTRSAAKENAYSRFAPPASRGGNSTVDEFDESDIWGSFEPAADVAEPRAAGSPRAPPVPTTRPGRKAKPAAHGSLPVNIPDCFLGAFRFR</sequence>
<name>A0A6G1F4N8_9ORYZ</name>
<evidence type="ECO:0000313" key="2">
    <source>
        <dbReference type="EMBL" id="KAF0931782.1"/>
    </source>
</evidence>
<organism evidence="2 3">
    <name type="scientific">Oryza meyeriana var. granulata</name>
    <dbReference type="NCBI Taxonomy" id="110450"/>
    <lineage>
        <taxon>Eukaryota</taxon>
        <taxon>Viridiplantae</taxon>
        <taxon>Streptophyta</taxon>
        <taxon>Embryophyta</taxon>
        <taxon>Tracheophyta</taxon>
        <taxon>Spermatophyta</taxon>
        <taxon>Magnoliopsida</taxon>
        <taxon>Liliopsida</taxon>
        <taxon>Poales</taxon>
        <taxon>Poaceae</taxon>
        <taxon>BOP clade</taxon>
        <taxon>Oryzoideae</taxon>
        <taxon>Oryzeae</taxon>
        <taxon>Oryzinae</taxon>
        <taxon>Oryza</taxon>
        <taxon>Oryza meyeriana</taxon>
    </lineage>
</organism>
<protein>
    <submittedName>
        <fullName evidence="2">Uncharacterized protein</fullName>
    </submittedName>
</protein>
<comment type="caution">
    <text evidence="2">The sequence shown here is derived from an EMBL/GenBank/DDBJ whole genome shotgun (WGS) entry which is preliminary data.</text>
</comment>